<sequence length="257" mass="28221">MSLLANKNALITGGTAGIGKAIALAFLQQGANVAILGTNKEHAERVVEELQAAKIHQQQRIESFLVDVSLKLEVDNAIKDLMLSWESIDILVNNAGITRDGLLIRMSEEDFDRVIAVNLKSLFNLCRFVVPLMVKARSGNIINISSIVASTGNPGQFNYVASKAGVEGATKALAKEVASRNIRVNCIAPGFVQTRMTDKLTEEQRKHILSQIPMKTMGRAPEENLPKSRVFSPFSRENPPQKPFLTKIKKGPKNFGW</sequence>
<dbReference type="PANTHER" id="PTHR42760:SF133">
    <property type="entry name" value="3-OXOACYL-[ACYL-CARRIER-PROTEIN] REDUCTASE"/>
    <property type="match status" value="1"/>
</dbReference>
<proteinExistence type="inferred from homology"/>
<evidence type="ECO:0000313" key="10">
    <source>
        <dbReference type="Proteomes" id="UP000827092"/>
    </source>
</evidence>
<dbReference type="Proteomes" id="UP000827092">
    <property type="component" value="Unassembled WGS sequence"/>
</dbReference>
<organism evidence="9 10">
    <name type="scientific">Oedothorax gibbosus</name>
    <dbReference type="NCBI Taxonomy" id="931172"/>
    <lineage>
        <taxon>Eukaryota</taxon>
        <taxon>Metazoa</taxon>
        <taxon>Ecdysozoa</taxon>
        <taxon>Arthropoda</taxon>
        <taxon>Chelicerata</taxon>
        <taxon>Arachnida</taxon>
        <taxon>Araneae</taxon>
        <taxon>Araneomorphae</taxon>
        <taxon>Entelegynae</taxon>
        <taxon>Araneoidea</taxon>
        <taxon>Linyphiidae</taxon>
        <taxon>Erigoninae</taxon>
        <taxon>Oedothorax</taxon>
    </lineage>
</organism>
<dbReference type="EMBL" id="JAFNEN010001339">
    <property type="protein sequence ID" value="KAG8174051.1"/>
    <property type="molecule type" value="Genomic_DNA"/>
</dbReference>
<evidence type="ECO:0000256" key="6">
    <source>
        <dbReference type="RuleBase" id="RU000363"/>
    </source>
</evidence>
<evidence type="ECO:0000256" key="2">
    <source>
        <dbReference type="ARBA" id="ARBA00006484"/>
    </source>
</evidence>
<reference evidence="9 10" key="1">
    <citation type="journal article" date="2022" name="Nat. Ecol. Evol.">
        <title>A masculinizing supergene underlies an exaggerated male reproductive morph in a spider.</title>
        <authorList>
            <person name="Hendrickx F."/>
            <person name="De Corte Z."/>
            <person name="Sonet G."/>
            <person name="Van Belleghem S.M."/>
            <person name="Kostlbacher S."/>
            <person name="Vangestel C."/>
        </authorList>
    </citation>
    <scope>NUCLEOTIDE SEQUENCE [LARGE SCALE GENOMIC DNA]</scope>
    <source>
        <strain evidence="9">W744_W776</strain>
    </source>
</reference>
<dbReference type="InterPro" id="IPR036291">
    <property type="entry name" value="NAD(P)-bd_dom_sf"/>
</dbReference>
<dbReference type="InterPro" id="IPR002347">
    <property type="entry name" value="SDR_fam"/>
</dbReference>
<evidence type="ECO:0000256" key="4">
    <source>
        <dbReference type="ARBA" id="ARBA00041580"/>
    </source>
</evidence>
<dbReference type="SMART" id="SM00822">
    <property type="entry name" value="PKS_KR"/>
    <property type="match status" value="1"/>
</dbReference>
<comment type="caution">
    <text evidence="9">The sequence shown here is derived from an EMBL/GenBank/DDBJ whole genome shotgun (WGS) entry which is preliminary data.</text>
</comment>
<comment type="similarity">
    <text evidence="2 6">Belongs to the short-chain dehydrogenases/reductases (SDR) family.</text>
</comment>
<name>A0AAV6TQQ2_9ARAC</name>
<dbReference type="InterPro" id="IPR057326">
    <property type="entry name" value="KR_dom"/>
</dbReference>
<dbReference type="NCBIfam" id="NF009466">
    <property type="entry name" value="PRK12826.1-2"/>
    <property type="match status" value="1"/>
</dbReference>
<evidence type="ECO:0000259" key="8">
    <source>
        <dbReference type="SMART" id="SM00822"/>
    </source>
</evidence>
<dbReference type="Gene3D" id="3.40.50.720">
    <property type="entry name" value="NAD(P)-binding Rossmann-like Domain"/>
    <property type="match status" value="1"/>
</dbReference>
<evidence type="ECO:0000313" key="9">
    <source>
        <dbReference type="EMBL" id="KAG8174051.1"/>
    </source>
</evidence>
<dbReference type="PANTHER" id="PTHR42760">
    <property type="entry name" value="SHORT-CHAIN DEHYDROGENASES/REDUCTASES FAMILY MEMBER"/>
    <property type="match status" value="1"/>
</dbReference>
<comment type="pathway">
    <text evidence="1">Lipid metabolism; fatty acid biosynthesis.</text>
</comment>
<evidence type="ECO:0000256" key="1">
    <source>
        <dbReference type="ARBA" id="ARBA00005194"/>
    </source>
</evidence>
<dbReference type="GO" id="GO:0048038">
    <property type="term" value="F:quinone binding"/>
    <property type="evidence" value="ECO:0007669"/>
    <property type="project" value="TreeGrafter"/>
</dbReference>
<dbReference type="PRINTS" id="PR00081">
    <property type="entry name" value="GDHRDH"/>
</dbReference>
<dbReference type="FunFam" id="3.40.50.720:FF:000173">
    <property type="entry name" value="3-oxoacyl-[acyl-carrier protein] reductase"/>
    <property type="match status" value="1"/>
</dbReference>
<evidence type="ECO:0000256" key="7">
    <source>
        <dbReference type="SAM" id="MobiDB-lite"/>
    </source>
</evidence>
<dbReference type="Pfam" id="PF00106">
    <property type="entry name" value="adh_short"/>
    <property type="match status" value="1"/>
</dbReference>
<dbReference type="SUPFAM" id="SSF51735">
    <property type="entry name" value="NAD(P)-binding Rossmann-fold domains"/>
    <property type="match status" value="1"/>
</dbReference>
<keyword evidence="3" id="KW-0560">Oxidoreductase</keyword>
<feature type="region of interest" description="Disordered" evidence="7">
    <location>
        <begin position="219"/>
        <end position="243"/>
    </location>
</feature>
<feature type="domain" description="Ketoreductase" evidence="8">
    <location>
        <begin position="7"/>
        <end position="199"/>
    </location>
</feature>
<accession>A0AAV6TQQ2</accession>
<gene>
    <name evidence="9" type="ORF">JTE90_014282</name>
</gene>
<evidence type="ECO:0000256" key="5">
    <source>
        <dbReference type="ARBA" id="ARBA00041707"/>
    </source>
</evidence>
<dbReference type="GO" id="GO:0006633">
    <property type="term" value="P:fatty acid biosynthetic process"/>
    <property type="evidence" value="ECO:0007669"/>
    <property type="project" value="TreeGrafter"/>
</dbReference>
<protein>
    <recommendedName>
        <fullName evidence="5">3-ketoacyl-[acyl-carrier-protein] reductase beta subunit</fullName>
    </recommendedName>
    <alternativeName>
        <fullName evidence="4">Quinone reductase CBR4</fullName>
    </alternativeName>
</protein>
<dbReference type="GO" id="GO:0016616">
    <property type="term" value="F:oxidoreductase activity, acting on the CH-OH group of donors, NAD or NADP as acceptor"/>
    <property type="evidence" value="ECO:0007669"/>
    <property type="project" value="TreeGrafter"/>
</dbReference>
<dbReference type="PRINTS" id="PR00080">
    <property type="entry name" value="SDRFAMILY"/>
</dbReference>
<evidence type="ECO:0000256" key="3">
    <source>
        <dbReference type="ARBA" id="ARBA00023002"/>
    </source>
</evidence>
<keyword evidence="10" id="KW-1185">Reference proteome</keyword>
<dbReference type="AlphaFoldDB" id="A0AAV6TQQ2"/>